<dbReference type="EMBL" id="DTGR01000113">
    <property type="protein sequence ID" value="HHS29441.1"/>
    <property type="molecule type" value="Genomic_DNA"/>
</dbReference>
<dbReference type="PANTHER" id="PTHR30483">
    <property type="entry name" value="LEUCINE-SPECIFIC-BINDING PROTEIN"/>
    <property type="match status" value="1"/>
</dbReference>
<organism evidence="5">
    <name type="scientific">Desulfobacca acetoxidans</name>
    <dbReference type="NCBI Taxonomy" id="60893"/>
    <lineage>
        <taxon>Bacteria</taxon>
        <taxon>Pseudomonadati</taxon>
        <taxon>Thermodesulfobacteriota</taxon>
        <taxon>Desulfobaccia</taxon>
        <taxon>Desulfobaccales</taxon>
        <taxon>Desulfobaccaceae</taxon>
        <taxon>Desulfobacca</taxon>
    </lineage>
</organism>
<feature type="compositionally biased region" description="Basic residues" evidence="3">
    <location>
        <begin position="1"/>
        <end position="22"/>
    </location>
</feature>
<reference evidence="5" key="1">
    <citation type="journal article" date="2020" name="mSystems">
        <title>Genome- and Community-Level Interaction Insights into Carbon Utilization and Element Cycling Functions of Hydrothermarchaeota in Hydrothermal Sediment.</title>
        <authorList>
            <person name="Zhou Z."/>
            <person name="Liu Y."/>
            <person name="Xu W."/>
            <person name="Pan J."/>
            <person name="Luo Z.H."/>
            <person name="Li M."/>
        </authorList>
    </citation>
    <scope>NUCLEOTIDE SEQUENCE [LARGE SCALE GENOMIC DNA]</scope>
    <source>
        <strain evidence="5">SpSt-767</strain>
    </source>
</reference>
<protein>
    <submittedName>
        <fullName evidence="5">Tetratricopeptide repeat protein</fullName>
    </submittedName>
</protein>
<dbReference type="Pfam" id="PF13458">
    <property type="entry name" value="Peripla_BP_6"/>
    <property type="match status" value="1"/>
</dbReference>
<keyword evidence="2" id="KW-0732">Signal</keyword>
<dbReference type="InterPro" id="IPR028081">
    <property type="entry name" value="Leu-bd"/>
</dbReference>
<dbReference type="InterPro" id="IPR019734">
    <property type="entry name" value="TPR_rpt"/>
</dbReference>
<evidence type="ECO:0000259" key="4">
    <source>
        <dbReference type="Pfam" id="PF13458"/>
    </source>
</evidence>
<evidence type="ECO:0000313" key="5">
    <source>
        <dbReference type="EMBL" id="HHS29441.1"/>
    </source>
</evidence>
<dbReference type="Pfam" id="PF13174">
    <property type="entry name" value="TPR_6"/>
    <property type="match status" value="1"/>
</dbReference>
<feature type="region of interest" description="Disordered" evidence="3">
    <location>
        <begin position="1"/>
        <end position="33"/>
    </location>
</feature>
<accession>A0A7V6DPR3</accession>
<evidence type="ECO:0000256" key="3">
    <source>
        <dbReference type="SAM" id="MobiDB-lite"/>
    </source>
</evidence>
<sequence>MLRVRPRSPRKTWWRPSSKRSKTKENNTISAEAGEGTLRPSSFLLLRQEVKGREQGCHESRPLLSSSFPKAIGMRLQLIVGFLLIVLLSSCAHSPREYPRTQPPAAQAKGEALFLQAEGYYRSHEYRRAWQAYAAYLQQNPQGPNATQARLREAELLGLLGDWQGSLNIYQDLLNRGVGGAAALQVRYGIGRAYFKLGRYQMATEVLESLTASELPEPLRFSTNALLTEIALKKGEMDRAFQRLRLASRDLPAGDKEWFDYLKTRLVEQATPAELQSMVNLYRDSALTAPMLLRLARLAQEGGRPEEADKWLQDLKERFPESKEAKASGNLLARGRPVVGCLLPLSGDYTEYGNRVKTGMELAAQETHLELVYRDCPNPAQAALMVQELSKDPHVVALLGPLTSADAKIAAEAAQAAGIPLIGLTQKQDLTAAGPDIFQAFLTPRLQVQALLHYTLGEQGLHRYAMLTPDSAYGHAMAKVFEDELVAQGGTLATQATYPADTQDFSQALGPLLTAWQSGSEGNPAFEALFIPDEAGTVAAIAAQVAKQPFAQVQILGSNLAQPKTGQTGVDQALNGILFPEAFFAGDPNPAVQRFIAAYRQRYGKNPDYLAAQGYMVVRLMAHVLAGQTPPTRAELPQKLITLHEVPDLPWFKGFSAERQAELALYILTIKDGQVQMAAPPAAVQP</sequence>
<comment type="similarity">
    <text evidence="1">Belongs to the leucine-binding protein family.</text>
</comment>
<dbReference type="InterPro" id="IPR028082">
    <property type="entry name" value="Peripla_BP_I"/>
</dbReference>
<dbReference type="SUPFAM" id="SSF48452">
    <property type="entry name" value="TPR-like"/>
    <property type="match status" value="1"/>
</dbReference>
<feature type="domain" description="Leucine-binding protein" evidence="4">
    <location>
        <begin position="339"/>
        <end position="673"/>
    </location>
</feature>
<dbReference type="InterPro" id="IPR051010">
    <property type="entry name" value="BCAA_transport"/>
</dbReference>
<dbReference type="Gene3D" id="1.25.40.10">
    <property type="entry name" value="Tetratricopeptide repeat domain"/>
    <property type="match status" value="1"/>
</dbReference>
<dbReference type="AlphaFoldDB" id="A0A7V6DPR3"/>
<evidence type="ECO:0000256" key="2">
    <source>
        <dbReference type="ARBA" id="ARBA00022729"/>
    </source>
</evidence>
<proteinExistence type="inferred from homology"/>
<dbReference type="PANTHER" id="PTHR30483:SF6">
    <property type="entry name" value="PERIPLASMIC BINDING PROTEIN OF ABC TRANSPORTER FOR NATURAL AMINO ACIDS"/>
    <property type="match status" value="1"/>
</dbReference>
<evidence type="ECO:0000256" key="1">
    <source>
        <dbReference type="ARBA" id="ARBA00010062"/>
    </source>
</evidence>
<dbReference type="Gene3D" id="3.40.50.2300">
    <property type="match status" value="2"/>
</dbReference>
<name>A0A7V6DPR3_9BACT</name>
<dbReference type="SUPFAM" id="SSF53822">
    <property type="entry name" value="Periplasmic binding protein-like I"/>
    <property type="match status" value="1"/>
</dbReference>
<gene>
    <name evidence="5" type="ORF">ENV52_07050</name>
</gene>
<dbReference type="InterPro" id="IPR011990">
    <property type="entry name" value="TPR-like_helical_dom_sf"/>
</dbReference>
<dbReference type="CDD" id="cd06339">
    <property type="entry name" value="PBP1_YraM_LppC_lipoprotein-like"/>
    <property type="match status" value="1"/>
</dbReference>
<comment type="caution">
    <text evidence="5">The sequence shown here is derived from an EMBL/GenBank/DDBJ whole genome shotgun (WGS) entry which is preliminary data.</text>
</comment>